<evidence type="ECO:0000313" key="2">
    <source>
        <dbReference type="EMBL" id="EZF70609.1"/>
    </source>
</evidence>
<dbReference type="EMBL" id="KK208910">
    <property type="protein sequence ID" value="EZF70609.1"/>
    <property type="molecule type" value="Genomic_DNA"/>
</dbReference>
<dbReference type="Proteomes" id="UP000023623">
    <property type="component" value="Unassembled WGS sequence"/>
</dbReference>
<feature type="region of interest" description="Disordered" evidence="1">
    <location>
        <begin position="83"/>
        <end position="136"/>
    </location>
</feature>
<evidence type="ECO:0000313" key="3">
    <source>
        <dbReference type="Proteomes" id="UP000023623"/>
    </source>
</evidence>
<accession>A0A022XJH9</accession>
<feature type="compositionally biased region" description="Basic and acidic residues" evidence="1">
    <location>
        <begin position="119"/>
        <end position="136"/>
    </location>
</feature>
<gene>
    <name evidence="2" type="ORF">H105_07065</name>
</gene>
<protein>
    <submittedName>
        <fullName evidence="2">Uncharacterized protein</fullName>
    </submittedName>
</protein>
<dbReference type="HOGENOM" id="CLU_1876918_0_0_1"/>
<dbReference type="AlphaFoldDB" id="A0A022XJH9"/>
<organism evidence="2 3">
    <name type="scientific">Trichophyton soudanense CBS 452.61</name>
    <dbReference type="NCBI Taxonomy" id="1215331"/>
    <lineage>
        <taxon>Eukaryota</taxon>
        <taxon>Fungi</taxon>
        <taxon>Dikarya</taxon>
        <taxon>Ascomycota</taxon>
        <taxon>Pezizomycotina</taxon>
        <taxon>Eurotiomycetes</taxon>
        <taxon>Eurotiomycetidae</taxon>
        <taxon>Onygenales</taxon>
        <taxon>Arthrodermataceae</taxon>
        <taxon>Trichophyton</taxon>
    </lineage>
</organism>
<sequence>MQNGGLLLDLTSIRVLGRRTAASAHLMHSNYNNLSVILLLGSLTKSAPLASRSWPGTSAPWAVVSSCHFTSTSEIGSCSVEKSSGSQASIADPGRAKASTTRISKTINSQTCISNPHPRMREKEKGSMAYEKSQDS</sequence>
<keyword evidence="3" id="KW-1185">Reference proteome</keyword>
<name>A0A022XJH9_TRISD</name>
<proteinExistence type="predicted"/>
<evidence type="ECO:0000256" key="1">
    <source>
        <dbReference type="SAM" id="MobiDB-lite"/>
    </source>
</evidence>
<feature type="compositionally biased region" description="Polar residues" evidence="1">
    <location>
        <begin position="98"/>
        <end position="114"/>
    </location>
</feature>
<reference evidence="2 3" key="1">
    <citation type="submission" date="2014-02" db="EMBL/GenBank/DDBJ databases">
        <title>The Genome Sequence of Trichophyton rubrum (morphotype soudanense) CBS 452.61.</title>
        <authorList>
            <consortium name="The Broad Institute Genomics Platform"/>
            <person name="Cuomo C.A."/>
            <person name="White T.C."/>
            <person name="Graser Y."/>
            <person name="Martinez-Rossi N."/>
            <person name="Heitman J."/>
            <person name="Young S.K."/>
            <person name="Zeng Q."/>
            <person name="Gargeya S."/>
            <person name="Abouelleil A."/>
            <person name="Alvarado L."/>
            <person name="Chapman S.B."/>
            <person name="Gainer-Dewar J."/>
            <person name="Goldberg J."/>
            <person name="Griggs A."/>
            <person name="Gujja S."/>
            <person name="Hansen M."/>
            <person name="Howarth C."/>
            <person name="Imamovic A."/>
            <person name="Larimer J."/>
            <person name="Martinez D."/>
            <person name="Murphy C."/>
            <person name="Pearson M.D."/>
            <person name="Persinoti G."/>
            <person name="Poon T."/>
            <person name="Priest M."/>
            <person name="Roberts A.D."/>
            <person name="Saif S."/>
            <person name="Shea T.D."/>
            <person name="Sykes S.N."/>
            <person name="Wortman J."/>
            <person name="Nusbaum C."/>
            <person name="Birren B."/>
        </authorList>
    </citation>
    <scope>NUCLEOTIDE SEQUENCE [LARGE SCALE GENOMIC DNA]</scope>
    <source>
        <strain evidence="2 3">CBS 452.61</strain>
    </source>
</reference>